<dbReference type="NCBIfam" id="TIGR00756">
    <property type="entry name" value="PPR"/>
    <property type="match status" value="1"/>
</dbReference>
<dbReference type="Proteomes" id="UP001567538">
    <property type="component" value="Unassembled WGS sequence"/>
</dbReference>
<evidence type="ECO:0000256" key="2">
    <source>
        <dbReference type="PROSITE-ProRule" id="PRU00708"/>
    </source>
</evidence>
<feature type="repeat" description="PPR" evidence="2">
    <location>
        <begin position="558"/>
        <end position="592"/>
    </location>
</feature>
<keyword evidence="5" id="KW-1185">Reference proteome</keyword>
<dbReference type="Pfam" id="PF13041">
    <property type="entry name" value="PPR_2"/>
    <property type="match status" value="1"/>
</dbReference>
<dbReference type="Pfam" id="PF01535">
    <property type="entry name" value="PPR"/>
    <property type="match status" value="1"/>
</dbReference>
<evidence type="ECO:0000256" key="3">
    <source>
        <dbReference type="SAM" id="MobiDB-lite"/>
    </source>
</evidence>
<feature type="region of interest" description="Disordered" evidence="3">
    <location>
        <begin position="29"/>
        <end position="61"/>
    </location>
</feature>
<feature type="compositionally biased region" description="Basic residues" evidence="3">
    <location>
        <begin position="29"/>
        <end position="41"/>
    </location>
</feature>
<dbReference type="InterPro" id="IPR002885">
    <property type="entry name" value="PPR_rpt"/>
</dbReference>
<organism evidence="4 5">
    <name type="scientific">Salvia divinorum</name>
    <name type="common">Maria pastora</name>
    <name type="synonym">Diviner's sage</name>
    <dbReference type="NCBI Taxonomy" id="28513"/>
    <lineage>
        <taxon>Eukaryota</taxon>
        <taxon>Viridiplantae</taxon>
        <taxon>Streptophyta</taxon>
        <taxon>Embryophyta</taxon>
        <taxon>Tracheophyta</taxon>
        <taxon>Spermatophyta</taxon>
        <taxon>Magnoliopsida</taxon>
        <taxon>eudicotyledons</taxon>
        <taxon>Gunneridae</taxon>
        <taxon>Pentapetalae</taxon>
        <taxon>asterids</taxon>
        <taxon>lamiids</taxon>
        <taxon>Lamiales</taxon>
        <taxon>Lamiaceae</taxon>
        <taxon>Nepetoideae</taxon>
        <taxon>Mentheae</taxon>
        <taxon>Salviinae</taxon>
        <taxon>Salvia</taxon>
        <taxon>Salvia subgen. Calosphace</taxon>
    </lineage>
</organism>
<dbReference type="PANTHER" id="PTHR47262:SF1">
    <property type="entry name" value="OS02G0132600 PROTEIN"/>
    <property type="match status" value="1"/>
</dbReference>
<dbReference type="PROSITE" id="PS51375">
    <property type="entry name" value="PPR"/>
    <property type="match status" value="1"/>
</dbReference>
<dbReference type="InterPro" id="IPR011990">
    <property type="entry name" value="TPR-like_helical_dom_sf"/>
</dbReference>
<reference evidence="4 5" key="1">
    <citation type="submission" date="2024-06" db="EMBL/GenBank/DDBJ databases">
        <title>A chromosome level genome sequence of Diviner's sage (Salvia divinorum).</title>
        <authorList>
            <person name="Ford S.A."/>
            <person name="Ro D.-K."/>
            <person name="Ness R.W."/>
            <person name="Phillips M.A."/>
        </authorList>
    </citation>
    <scope>NUCLEOTIDE SEQUENCE [LARGE SCALE GENOMIC DNA]</scope>
    <source>
        <strain evidence="4">SAF-2024a</strain>
        <tissue evidence="4">Leaf</tissue>
    </source>
</reference>
<evidence type="ECO:0000313" key="5">
    <source>
        <dbReference type="Proteomes" id="UP001567538"/>
    </source>
</evidence>
<feature type="compositionally biased region" description="Low complexity" evidence="3">
    <location>
        <begin position="42"/>
        <end position="53"/>
    </location>
</feature>
<gene>
    <name evidence="4" type="ORF">AAHA92_02573</name>
</gene>
<accession>A0ABD1IFD3</accession>
<dbReference type="AlphaFoldDB" id="A0ABD1IFD3"/>
<proteinExistence type="predicted"/>
<dbReference type="EMBL" id="JBEAFC010000002">
    <property type="protein sequence ID" value="KAL1567047.1"/>
    <property type="molecule type" value="Genomic_DNA"/>
</dbReference>
<name>A0ABD1IFD3_SALDI</name>
<dbReference type="Gene3D" id="1.25.40.10">
    <property type="entry name" value="Tetratricopeptide repeat domain"/>
    <property type="match status" value="3"/>
</dbReference>
<comment type="caution">
    <text evidence="4">The sequence shown here is derived from an EMBL/GenBank/DDBJ whole genome shotgun (WGS) entry which is preliminary data.</text>
</comment>
<evidence type="ECO:0000313" key="4">
    <source>
        <dbReference type="EMBL" id="KAL1567047.1"/>
    </source>
</evidence>
<dbReference type="PANTHER" id="PTHR47262">
    <property type="entry name" value="OS02G0132600 PROTEIN"/>
    <property type="match status" value="1"/>
</dbReference>
<evidence type="ECO:0000256" key="1">
    <source>
        <dbReference type="ARBA" id="ARBA00022737"/>
    </source>
</evidence>
<sequence length="909" mass="103408">MNGTLQRTQSTAQNLVSLFRSAATLTFRRTKTSSARKKKRSISSSPNKTSPSSDDVRLKGYISSLKPPSPAAYDNSKRETIQPLLSTFKTSPSSSVVPNSSLGSIVCGSLTSDCIDKDDESADQLASHASSMLYVGKLKFLLAADVMDLNWDDDDDDQEYLQVKSATVMPWLENLSNNSASEWRKEISHVKKQKWVFKDGQHPGYKRLVKMCATKLGPDHTVELFGKLGRENGLEEFNMLIKICIEKARETTDDEVSLREIYKAYQLFLRVRESGFQIEEKTYGQFLMYLIDFEMSDEFFFFHELIREDNPDSLPRLTYYEMLLRVRVDDVDTLQQLCLSVATEHDERYYRREGLLLALYESERKEEFLMLLETLDISKVTSVAVSECIFRGLGKFLLEPFAERFLLVLKGSDIGAENISNLILEYAINIPNLAVEGIIRKFRALHSKIEVLPTSVQYEKLIAYSCKFFKVHEALNVVDEALGSGVYLSLGSIHSILDACDRSCEFNLVHQIYSRISNHNLERNNETFRRMILLCVKMKDFEGAYGLIDDWKKDSTPTTGMYNVILAGYFREKNVQSAHNVLKQMEDAGVKPDAITYSYLIANTQREKDIAKYYDEMSKSGITPTKQVFMALINAYASYGNFECAKKVALSNNIPAKYLKEINSVLVGALASNGKLSDALELYEKMKGDYCDLDPRAIKCLIEHYQSEGQLNKVLELLEELNDSPYWVDACFKVISHCVRQENLRSTVDLLKQLKDKFIDAEVALEVLFDEVFCLYAEQEPTDMQFGHNLLEAVKEEVGVRPSRKSLDFLLSACTNAKEAKSSFLIWKEYEKAGLPYNVLSFVRMYQALLASGDKKSAERLLKKIPKCDTHVRCVIKACQETYGKAEFVRTKETKKKKALMATMAKSII</sequence>
<protein>
    <submittedName>
        <fullName evidence="4">Pentatricopeptide repeat-containing protein, mitochondrial-like isoform X1</fullName>
    </submittedName>
</protein>
<keyword evidence="1" id="KW-0677">Repeat</keyword>